<dbReference type="AlphaFoldDB" id="A0A6P2BKR6"/>
<protein>
    <recommendedName>
        <fullName evidence="3">SAM-dependent methyltransferase</fullName>
    </recommendedName>
</protein>
<keyword evidence="2" id="KW-1185">Reference proteome</keyword>
<name>A0A6P2BKR6_9ACTN</name>
<dbReference type="InterPro" id="IPR029063">
    <property type="entry name" value="SAM-dependent_MTases_sf"/>
</dbReference>
<dbReference type="RefSeq" id="WP_145862259.1">
    <property type="nucleotide sequence ID" value="NZ_RPFW01000013.1"/>
</dbReference>
<gene>
    <name evidence="1" type="ORF">EAS64_41720</name>
</gene>
<accession>A0A6P2BKR6</accession>
<reference evidence="1 2" key="1">
    <citation type="submission" date="2018-11" db="EMBL/GenBank/DDBJ databases">
        <title>Trebonia kvetii gen.nov., sp.nov., a novel acidophilic actinobacterium, and proposal of the new actinobacterial family Treboniaceae fam. nov.</title>
        <authorList>
            <person name="Rapoport D."/>
            <person name="Sagova-Mareckova M."/>
            <person name="Sedlacek I."/>
            <person name="Provaznik J."/>
            <person name="Kralova S."/>
            <person name="Pavlinic D."/>
            <person name="Benes V."/>
            <person name="Kopecky J."/>
        </authorList>
    </citation>
    <scope>NUCLEOTIDE SEQUENCE [LARGE SCALE GENOMIC DNA]</scope>
    <source>
        <strain evidence="1 2">15Tr583</strain>
    </source>
</reference>
<sequence>MTKALRQPDGLDVTKPSPARIYDYMLRGTHHCDVDADAAERILRSVPEIRDCAWSNRGFHQRSATWIAKRGIRQFLDLGSGLPTVGNTHEVVRKIHRDARVVYVDNDPLVELHSREILGSAARQVGVICADLRDPDAILGHPVVREFIDPAEPTGLLMTAVLMFVADESDPHGLVRRYVSAVGPGSCLALSHLTDDAKPPVAVDAFRRVFDHATEQMHFRSKAEIARFFDGLDVQPPYKGAQPALTYSGLWGAEDVQLADSDGSRWLYCAVARVP</sequence>
<dbReference type="Pfam" id="PF04672">
    <property type="entry name" value="Methyltransf_19"/>
    <property type="match status" value="1"/>
</dbReference>
<dbReference type="Gene3D" id="3.40.50.150">
    <property type="entry name" value="Vaccinia Virus protein VP39"/>
    <property type="match status" value="1"/>
</dbReference>
<dbReference type="PIRSF" id="PIRSF017393">
    <property type="entry name" value="MTase_SAV2177"/>
    <property type="match status" value="1"/>
</dbReference>
<comment type="caution">
    <text evidence="1">The sequence shown here is derived from an EMBL/GenBank/DDBJ whole genome shotgun (WGS) entry which is preliminary data.</text>
</comment>
<dbReference type="InterPro" id="IPR006764">
    <property type="entry name" value="SAM_dep_MeTrfase_SAV2177_type"/>
</dbReference>
<dbReference type="EMBL" id="RPFW01000013">
    <property type="protein sequence ID" value="TVY99088.1"/>
    <property type="molecule type" value="Genomic_DNA"/>
</dbReference>
<dbReference type="SUPFAM" id="SSF53335">
    <property type="entry name" value="S-adenosyl-L-methionine-dependent methyltransferases"/>
    <property type="match status" value="1"/>
</dbReference>
<evidence type="ECO:0008006" key="3">
    <source>
        <dbReference type="Google" id="ProtNLM"/>
    </source>
</evidence>
<dbReference type="OrthoDB" id="3216820at2"/>
<proteinExistence type="predicted"/>
<dbReference type="Proteomes" id="UP000460272">
    <property type="component" value="Unassembled WGS sequence"/>
</dbReference>
<evidence type="ECO:0000313" key="1">
    <source>
        <dbReference type="EMBL" id="TVY99088.1"/>
    </source>
</evidence>
<organism evidence="1 2">
    <name type="scientific">Trebonia kvetii</name>
    <dbReference type="NCBI Taxonomy" id="2480626"/>
    <lineage>
        <taxon>Bacteria</taxon>
        <taxon>Bacillati</taxon>
        <taxon>Actinomycetota</taxon>
        <taxon>Actinomycetes</taxon>
        <taxon>Streptosporangiales</taxon>
        <taxon>Treboniaceae</taxon>
        <taxon>Trebonia</taxon>
    </lineage>
</organism>
<evidence type="ECO:0000313" key="2">
    <source>
        <dbReference type="Proteomes" id="UP000460272"/>
    </source>
</evidence>